<organism evidence="1">
    <name type="scientific">Cedratvirus lausannensis</name>
    <dbReference type="NCBI Taxonomy" id="2023205"/>
    <lineage>
        <taxon>Viruses</taxon>
        <taxon>Pithoviruses</taxon>
        <taxon>Orthocedratvirinae</taxon>
        <taxon>Alphacedratvirus</taxon>
        <taxon>Alphacedratvirus francolausannense</taxon>
    </lineage>
</organism>
<keyword evidence="2" id="KW-1185">Reference proteome</keyword>
<evidence type="ECO:0000313" key="2">
    <source>
        <dbReference type="Proteomes" id="UP000274850"/>
    </source>
</evidence>
<proteinExistence type="predicted"/>
<reference evidence="1" key="1">
    <citation type="submission" date="2017-08" db="EMBL/GenBank/DDBJ databases">
        <authorList>
            <person name="de Groot N.N."/>
        </authorList>
    </citation>
    <scope>NUCLEOTIDE SEQUENCE</scope>
</reference>
<gene>
    <name evidence="1" type="ORF">BQ9231_00594</name>
</gene>
<dbReference type="EMBL" id="LT907979">
    <property type="protein sequence ID" value="SOB74477.1"/>
    <property type="molecule type" value="Genomic_DNA"/>
</dbReference>
<sequence length="633" mass="72293">MQLPQKDALLSRISDVITKKGAYYYDDNRARKVKVPFSDIGVVVEEYGDEVWAYPIEERDFQLRNKFYISPDQELHTEKSSGATTLNAQEVKTLLRNRKLVLENRYTGAETIYSLDVRRFVQLYPPLVEEEETESNQEYLSLLSPSDRYKLSLLAEVISKNGAYYIDDSKRKKVRIELLGVNLVIPEGEGREAHIFPGGYRGEQSKSILYIKDGELHNLDSSSETPIQAKDNYTLLKQGVIEVEGETIYSLPVKEFVDTFVGEFTEWNEYVQSAREEFAITESYFNLALDRGITPLQRYIEVATEVVLSSDAAVNLNRETGEVFGIYESLTGVYESLRRNDAEMVLFFANRLKPESRALLEEQLLSGEINRFLIPNFAYFRTAALRSLYTHLLPDSSEQNYPAPWQLYTEDLTEEEEEVAFDIDLFPSDDAIVESLSYLISREKFWALNTAIELNLSPEDVALAALASGSEDMIRAANNYSRNAVLDIFNFSSDIIPNKRRIPPYYFSALAQGCNFKLWTRLRDVSREEPPEQALSLLRVGYYLKTRPEDYYNILRGELPLFEFQRPLTNPTLALNVDTAILLASNGVSVKDILKNNLGNVNILLTLSPELSDQDKEEIKSEISGYPLSFLLL</sequence>
<protein>
    <submittedName>
        <fullName evidence="1">Uncharacterized protein</fullName>
    </submittedName>
</protein>
<accession>A0A285PZ10</accession>
<name>A0A285PZ10_9VIRU</name>
<evidence type="ECO:0000313" key="1">
    <source>
        <dbReference type="EMBL" id="SOB74477.1"/>
    </source>
</evidence>
<dbReference type="Proteomes" id="UP000274850">
    <property type="component" value="Segment"/>
</dbReference>